<dbReference type="GO" id="GO:0018025">
    <property type="term" value="F:calmodulin-lysine N-methyltransferase activity"/>
    <property type="evidence" value="ECO:0007669"/>
    <property type="project" value="UniProtKB-EC"/>
</dbReference>
<dbReference type="InterPro" id="IPR019410">
    <property type="entry name" value="Methyltransf_16"/>
</dbReference>
<dbReference type="Gene3D" id="3.40.50.150">
    <property type="entry name" value="Vaccinia Virus protein VP39"/>
    <property type="match status" value="1"/>
</dbReference>
<evidence type="ECO:0000256" key="4">
    <source>
        <dbReference type="ARBA" id="ARBA00020594"/>
    </source>
</evidence>
<dbReference type="CDD" id="cd02440">
    <property type="entry name" value="AdoMet_MTases"/>
    <property type="match status" value="1"/>
</dbReference>
<evidence type="ECO:0000256" key="8">
    <source>
        <dbReference type="ARBA" id="ARBA00023242"/>
    </source>
</evidence>
<name>A0AAE1NZM1_9EUCA</name>
<proteinExistence type="predicted"/>
<keyword evidence="6" id="KW-0489">Methyltransferase</keyword>
<dbReference type="PANTHER" id="PTHR13539:SF3">
    <property type="entry name" value="CALMODULIN-LYSINE N-METHYLTRANSFERASE"/>
    <property type="match status" value="1"/>
</dbReference>
<keyword evidence="8" id="KW-0539">Nucleus</keyword>
<evidence type="ECO:0000256" key="7">
    <source>
        <dbReference type="ARBA" id="ARBA00022679"/>
    </source>
</evidence>
<dbReference type="EMBL" id="JAWZYT010003260">
    <property type="protein sequence ID" value="KAK4299364.1"/>
    <property type="molecule type" value="Genomic_DNA"/>
</dbReference>
<evidence type="ECO:0000256" key="5">
    <source>
        <dbReference type="ARBA" id="ARBA00022490"/>
    </source>
</evidence>
<evidence type="ECO:0000313" key="9">
    <source>
        <dbReference type="EMBL" id="KAK4299364.1"/>
    </source>
</evidence>
<keyword evidence="5" id="KW-0963">Cytoplasm</keyword>
<dbReference type="GO" id="GO:0005634">
    <property type="term" value="C:nucleus"/>
    <property type="evidence" value="ECO:0007669"/>
    <property type="project" value="UniProtKB-SubCell"/>
</dbReference>
<comment type="caution">
    <text evidence="9">The sequence shown here is derived from an EMBL/GenBank/DDBJ whole genome shotgun (WGS) entry which is preliminary data.</text>
</comment>
<dbReference type="AlphaFoldDB" id="A0AAE1NZM1"/>
<reference evidence="9" key="1">
    <citation type="submission" date="2023-11" db="EMBL/GenBank/DDBJ databases">
        <title>Genome assemblies of two species of porcelain crab, Petrolisthes cinctipes and Petrolisthes manimaculis (Anomura: Porcellanidae).</title>
        <authorList>
            <person name="Angst P."/>
        </authorList>
    </citation>
    <scope>NUCLEOTIDE SEQUENCE</scope>
    <source>
        <strain evidence="9">PB745_02</strain>
        <tissue evidence="9">Gill</tissue>
    </source>
</reference>
<keyword evidence="7" id="KW-0808">Transferase</keyword>
<gene>
    <name evidence="9" type="ORF">Pmani_028358</name>
</gene>
<evidence type="ECO:0000256" key="6">
    <source>
        <dbReference type="ARBA" id="ARBA00022603"/>
    </source>
</evidence>
<dbReference type="Proteomes" id="UP001292094">
    <property type="component" value="Unassembled WGS sequence"/>
</dbReference>
<evidence type="ECO:0000256" key="3">
    <source>
        <dbReference type="ARBA" id="ARBA00011914"/>
    </source>
</evidence>
<accession>A0AAE1NZM1</accession>
<dbReference type="GO" id="GO:0005737">
    <property type="term" value="C:cytoplasm"/>
    <property type="evidence" value="ECO:0007669"/>
    <property type="project" value="UniProtKB-SubCell"/>
</dbReference>
<dbReference type="InterPro" id="IPR029063">
    <property type="entry name" value="SAM-dependent_MTases_sf"/>
</dbReference>
<evidence type="ECO:0000256" key="1">
    <source>
        <dbReference type="ARBA" id="ARBA00004123"/>
    </source>
</evidence>
<sequence>MNYVFAPHLPTGIWPSEEVLTYYCLSHLDTFKDKHVLELGGGMTCLAGMMVAASGVPSRVVLTDGNALSVSNVKVALQHNTLPVQPSTRVLRWGVEEEVGPYRDKVDVAMCADCLFFDEGRESLVRTLVSVLRPGGVALVVAPARSGTFHSFATLCRPHFTVAVITEYDGVVRQHVSKCSRDPHYSDNLHFPLLMILHKLNDNNNDNDNNNN</sequence>
<evidence type="ECO:0000313" key="10">
    <source>
        <dbReference type="Proteomes" id="UP001292094"/>
    </source>
</evidence>
<dbReference type="GO" id="GO:0032259">
    <property type="term" value="P:methylation"/>
    <property type="evidence" value="ECO:0007669"/>
    <property type="project" value="UniProtKB-KW"/>
</dbReference>
<dbReference type="Pfam" id="PF10294">
    <property type="entry name" value="Methyltransf_16"/>
    <property type="match status" value="1"/>
</dbReference>
<dbReference type="PANTHER" id="PTHR13539">
    <property type="entry name" value="CALMODULIN-LYSINE N-METHYLTRANSFERASE"/>
    <property type="match status" value="1"/>
</dbReference>
<dbReference type="InterPro" id="IPR025800">
    <property type="entry name" value="CaM-Lys-N-MeTrfase"/>
</dbReference>
<organism evidence="9 10">
    <name type="scientific">Petrolisthes manimaculis</name>
    <dbReference type="NCBI Taxonomy" id="1843537"/>
    <lineage>
        <taxon>Eukaryota</taxon>
        <taxon>Metazoa</taxon>
        <taxon>Ecdysozoa</taxon>
        <taxon>Arthropoda</taxon>
        <taxon>Crustacea</taxon>
        <taxon>Multicrustacea</taxon>
        <taxon>Malacostraca</taxon>
        <taxon>Eumalacostraca</taxon>
        <taxon>Eucarida</taxon>
        <taxon>Decapoda</taxon>
        <taxon>Pleocyemata</taxon>
        <taxon>Anomura</taxon>
        <taxon>Galatheoidea</taxon>
        <taxon>Porcellanidae</taxon>
        <taxon>Petrolisthes</taxon>
    </lineage>
</organism>
<dbReference type="SUPFAM" id="SSF53335">
    <property type="entry name" value="S-adenosyl-L-methionine-dependent methyltransferases"/>
    <property type="match status" value="1"/>
</dbReference>
<keyword evidence="10" id="KW-1185">Reference proteome</keyword>
<protein>
    <recommendedName>
        <fullName evidence="4">Calmodulin-lysine N-methyltransferase</fullName>
        <ecNumber evidence="3">2.1.1.60</ecNumber>
    </recommendedName>
</protein>
<comment type="subcellular location">
    <subcellularLocation>
        <location evidence="2">Cytoplasm</location>
    </subcellularLocation>
    <subcellularLocation>
        <location evidence="1">Nucleus</location>
    </subcellularLocation>
</comment>
<evidence type="ECO:0000256" key="2">
    <source>
        <dbReference type="ARBA" id="ARBA00004496"/>
    </source>
</evidence>
<dbReference type="EC" id="2.1.1.60" evidence="3"/>